<dbReference type="Proteomes" id="UP000258309">
    <property type="component" value="Unassembled WGS sequence"/>
</dbReference>
<sequence>MSHDSKIPLHKPPQTPYQQTIRTSFARPELQQEEGESDGSEESYIWLDLEGEFGFSSSSSDSANDHVELCPSVMEKTREFLSGFNPSLLQFNAPLLYAYQAASSGSRSFNIHLIEIIAIAVHEIAVMVFKLDTNLHKDDGITSWIAPKENEEWWRLYPDGPPPTLFYHNWYMDYQQYPNGIADMVGYWAEARILGGVILFDRHTPESDTVFLFPEREDVTYRICKLLDSQKRQLLDFFSSESPQHNPLPILSNGNNLQRVDPEEPISRTGIYRDKWERNPRPLYFGDGRSRTVYDPLNFPTRQDQNEAQVRWKQRDY</sequence>
<comment type="caution">
    <text evidence="2">The sequence shown here is derived from an EMBL/GenBank/DDBJ whole genome shotgun (WGS) entry which is preliminary data.</text>
</comment>
<evidence type="ECO:0000313" key="3">
    <source>
        <dbReference type="Proteomes" id="UP000258309"/>
    </source>
</evidence>
<dbReference type="AlphaFoldDB" id="A0A3E2GRT0"/>
<protein>
    <submittedName>
        <fullName evidence="2">Uncharacterized protein</fullName>
    </submittedName>
</protein>
<feature type="non-terminal residue" evidence="2">
    <location>
        <position position="1"/>
    </location>
</feature>
<dbReference type="OMA" id="WIAPKEN"/>
<organism evidence="2 3">
    <name type="scientific">Scytalidium lignicola</name>
    <name type="common">Hyphomycete</name>
    <dbReference type="NCBI Taxonomy" id="5539"/>
    <lineage>
        <taxon>Eukaryota</taxon>
        <taxon>Fungi</taxon>
        <taxon>Dikarya</taxon>
        <taxon>Ascomycota</taxon>
        <taxon>Pezizomycotina</taxon>
        <taxon>Leotiomycetes</taxon>
        <taxon>Leotiomycetes incertae sedis</taxon>
        <taxon>Scytalidium</taxon>
    </lineage>
</organism>
<evidence type="ECO:0000313" key="2">
    <source>
        <dbReference type="EMBL" id="RFU23708.1"/>
    </source>
</evidence>
<dbReference type="OrthoDB" id="5346581at2759"/>
<feature type="region of interest" description="Disordered" evidence="1">
    <location>
        <begin position="1"/>
        <end position="41"/>
    </location>
</feature>
<feature type="non-terminal residue" evidence="2">
    <location>
        <position position="317"/>
    </location>
</feature>
<feature type="compositionally biased region" description="Acidic residues" evidence="1">
    <location>
        <begin position="31"/>
        <end position="41"/>
    </location>
</feature>
<name>A0A3E2GRT0_SCYLI</name>
<keyword evidence="3" id="KW-1185">Reference proteome</keyword>
<accession>A0A3E2GRT0</accession>
<reference evidence="2 3" key="1">
    <citation type="submission" date="2018-05" db="EMBL/GenBank/DDBJ databases">
        <title>Draft genome sequence of Scytalidium lignicola DSM 105466, a ubiquitous saprotrophic fungus.</title>
        <authorList>
            <person name="Buettner E."/>
            <person name="Gebauer A.M."/>
            <person name="Hofrichter M."/>
            <person name="Liers C."/>
            <person name="Kellner H."/>
        </authorList>
    </citation>
    <scope>NUCLEOTIDE SEQUENCE [LARGE SCALE GENOMIC DNA]</scope>
    <source>
        <strain evidence="2 3">DSM 105466</strain>
    </source>
</reference>
<proteinExistence type="predicted"/>
<evidence type="ECO:0000256" key="1">
    <source>
        <dbReference type="SAM" id="MobiDB-lite"/>
    </source>
</evidence>
<gene>
    <name evidence="2" type="ORF">B7463_g12630</name>
</gene>
<dbReference type="EMBL" id="NCSJ02000646">
    <property type="protein sequence ID" value="RFU23708.1"/>
    <property type="molecule type" value="Genomic_DNA"/>
</dbReference>